<reference evidence="3" key="1">
    <citation type="submission" date="2021-01" db="EMBL/GenBank/DDBJ databases">
        <title>Whole genome shotgun sequence of Virgisporangium aliadipatigenens NBRC 105644.</title>
        <authorList>
            <person name="Komaki H."/>
            <person name="Tamura T."/>
        </authorList>
    </citation>
    <scope>NUCLEOTIDE SEQUENCE</scope>
    <source>
        <strain evidence="3">NBRC 105644</strain>
    </source>
</reference>
<keyword evidence="2" id="KW-0812">Transmembrane</keyword>
<feature type="compositionally biased region" description="Low complexity" evidence="1">
    <location>
        <begin position="199"/>
        <end position="213"/>
    </location>
</feature>
<accession>A0A8J3YSG9</accession>
<dbReference type="RefSeq" id="WP_203902526.1">
    <property type="nucleotide sequence ID" value="NZ_BOPF01000024.1"/>
</dbReference>
<evidence type="ECO:0000313" key="3">
    <source>
        <dbReference type="EMBL" id="GIJ49055.1"/>
    </source>
</evidence>
<feature type="transmembrane region" description="Helical" evidence="2">
    <location>
        <begin position="6"/>
        <end position="30"/>
    </location>
</feature>
<evidence type="ECO:0000313" key="4">
    <source>
        <dbReference type="Proteomes" id="UP000619260"/>
    </source>
</evidence>
<proteinExistence type="predicted"/>
<keyword evidence="4" id="KW-1185">Reference proteome</keyword>
<comment type="caution">
    <text evidence="3">The sequence shown here is derived from an EMBL/GenBank/DDBJ whole genome shotgun (WGS) entry which is preliminary data.</text>
</comment>
<sequence>MQGAQLPLWVSAAAAVLTSGLAALLVYLGLAMRRATEARLGLLEELYRRDTEARARTQAQQVCAWPVSERETYQSVIKRGIVGAAIRNGSEAPIYNVELVYHDRPAAWTCVRRLKLVRPSAEAEVHAGFDEERTLGAADPERINQDGSVRLAPSADMSLELRFTDGQGRRWLRDEAGELSEIDPSTPALPPVPEEPARRVAASASSEEPSTVG</sequence>
<organism evidence="3 4">
    <name type="scientific">Virgisporangium aliadipatigenens</name>
    <dbReference type="NCBI Taxonomy" id="741659"/>
    <lineage>
        <taxon>Bacteria</taxon>
        <taxon>Bacillati</taxon>
        <taxon>Actinomycetota</taxon>
        <taxon>Actinomycetes</taxon>
        <taxon>Micromonosporales</taxon>
        <taxon>Micromonosporaceae</taxon>
        <taxon>Virgisporangium</taxon>
    </lineage>
</organism>
<name>A0A8J3YSG9_9ACTN</name>
<dbReference type="Proteomes" id="UP000619260">
    <property type="component" value="Unassembled WGS sequence"/>
</dbReference>
<dbReference type="AlphaFoldDB" id="A0A8J3YSG9"/>
<evidence type="ECO:0000256" key="1">
    <source>
        <dbReference type="SAM" id="MobiDB-lite"/>
    </source>
</evidence>
<evidence type="ECO:0000256" key="2">
    <source>
        <dbReference type="SAM" id="Phobius"/>
    </source>
</evidence>
<keyword evidence="2" id="KW-0472">Membrane</keyword>
<keyword evidence="2" id="KW-1133">Transmembrane helix</keyword>
<feature type="region of interest" description="Disordered" evidence="1">
    <location>
        <begin position="177"/>
        <end position="213"/>
    </location>
</feature>
<protein>
    <submittedName>
        <fullName evidence="3">Uncharacterized protein</fullName>
    </submittedName>
</protein>
<dbReference type="EMBL" id="BOPF01000024">
    <property type="protein sequence ID" value="GIJ49055.1"/>
    <property type="molecule type" value="Genomic_DNA"/>
</dbReference>
<gene>
    <name evidence="3" type="ORF">Val02_59410</name>
</gene>